<organism evidence="22">
    <name type="scientific">Candidatus Methanophaga sp. ANME-1 ERB7</name>
    <dbReference type="NCBI Taxonomy" id="2759913"/>
    <lineage>
        <taxon>Archaea</taxon>
        <taxon>Methanobacteriati</taxon>
        <taxon>Methanobacteriota</taxon>
        <taxon>Stenosarchaea group</taxon>
        <taxon>Methanomicrobia</taxon>
        <taxon>Candidatus Methanophagales</taxon>
        <taxon>Candidatus Methanophagaceae</taxon>
        <taxon>Candidatus Methanophaga</taxon>
    </lineage>
</organism>
<evidence type="ECO:0000256" key="18">
    <source>
        <dbReference type="SAM" id="Phobius"/>
    </source>
</evidence>
<feature type="transmembrane region" description="Helical" evidence="18">
    <location>
        <begin position="293"/>
        <end position="315"/>
    </location>
</feature>
<evidence type="ECO:0000256" key="10">
    <source>
        <dbReference type="ARBA" id="ARBA00022723"/>
    </source>
</evidence>
<dbReference type="Pfam" id="PF22627">
    <property type="entry name" value="AglB_core-like"/>
    <property type="match status" value="1"/>
</dbReference>
<keyword evidence="14" id="KW-0464">Manganese</keyword>
<keyword evidence="13 18" id="KW-0472">Membrane</keyword>
<comment type="subcellular location">
    <subcellularLocation>
        <location evidence="3">Cell membrane</location>
        <topology evidence="3">Multi-pass membrane protein</topology>
    </subcellularLocation>
</comment>
<feature type="transmembrane region" description="Helical" evidence="18">
    <location>
        <begin position="217"/>
        <end position="234"/>
    </location>
</feature>
<evidence type="ECO:0000256" key="14">
    <source>
        <dbReference type="ARBA" id="ARBA00023211"/>
    </source>
</evidence>
<feature type="transmembrane region" description="Helical" evidence="18">
    <location>
        <begin position="15"/>
        <end position="32"/>
    </location>
</feature>
<evidence type="ECO:0000256" key="15">
    <source>
        <dbReference type="ARBA" id="ARBA00030679"/>
    </source>
</evidence>
<evidence type="ECO:0000256" key="1">
    <source>
        <dbReference type="ARBA" id="ARBA00001936"/>
    </source>
</evidence>
<dbReference type="InterPro" id="IPR003674">
    <property type="entry name" value="Oligo_trans_STT3"/>
</dbReference>
<feature type="transmembrane region" description="Helical" evidence="18">
    <location>
        <begin position="122"/>
        <end position="140"/>
    </location>
</feature>
<dbReference type="Gene3D" id="3.40.50.12610">
    <property type="match status" value="1"/>
</dbReference>
<evidence type="ECO:0000256" key="2">
    <source>
        <dbReference type="ARBA" id="ARBA00001946"/>
    </source>
</evidence>
<dbReference type="Pfam" id="PF18079">
    <property type="entry name" value="AglB_L1"/>
    <property type="match status" value="1"/>
</dbReference>
<feature type="region of interest" description="Disordered" evidence="17">
    <location>
        <begin position="476"/>
        <end position="498"/>
    </location>
</feature>
<evidence type="ECO:0000256" key="11">
    <source>
        <dbReference type="ARBA" id="ARBA00022842"/>
    </source>
</evidence>
<dbReference type="InterPro" id="IPR048307">
    <property type="entry name" value="STT3_N"/>
</dbReference>
<keyword evidence="11" id="KW-0460">Magnesium</keyword>
<keyword evidence="8" id="KW-0808">Transferase</keyword>
<feature type="domain" description="AglB-like core" evidence="21">
    <location>
        <begin position="547"/>
        <end position="664"/>
    </location>
</feature>
<keyword evidence="9 18" id="KW-0812">Transmembrane</keyword>
<dbReference type="InterPro" id="IPR054479">
    <property type="entry name" value="AglB-like_core"/>
</dbReference>
<comment type="pathway">
    <text evidence="4">Protein modification; protein glycosylation.</text>
</comment>
<dbReference type="GO" id="GO:0046872">
    <property type="term" value="F:metal ion binding"/>
    <property type="evidence" value="ECO:0007669"/>
    <property type="project" value="UniProtKB-KW"/>
</dbReference>
<feature type="transmembrane region" description="Helical" evidence="18">
    <location>
        <begin position="385"/>
        <end position="404"/>
    </location>
</feature>
<dbReference type="EMBL" id="MT631596">
    <property type="protein sequence ID" value="QNO54870.1"/>
    <property type="molecule type" value="Genomic_DNA"/>
</dbReference>
<proteinExistence type="inferred from homology"/>
<dbReference type="InterPro" id="IPR026410">
    <property type="entry name" value="OlisacTrfase_arch"/>
</dbReference>
<dbReference type="PANTHER" id="PTHR13872:SF1">
    <property type="entry name" value="DOLICHYL-DIPHOSPHOOLIGOSACCHARIDE--PROTEIN GLYCOSYLTRANSFERASE SUBUNIT STT3B"/>
    <property type="match status" value="1"/>
</dbReference>
<comment type="catalytic activity">
    <reaction evidence="16">
        <text>an archaeal dolichyl phosphooligosaccharide + [protein]-L-asparagine = an archaeal dolichyl phosphate + a glycoprotein with the oligosaccharide chain attached by N-beta-D-glycosyl linkage to a protein L-asparagine.</text>
        <dbReference type="EC" id="2.4.99.21"/>
    </reaction>
</comment>
<evidence type="ECO:0000313" key="22">
    <source>
        <dbReference type="EMBL" id="QNO54870.1"/>
    </source>
</evidence>
<dbReference type="InterPro" id="IPR041154">
    <property type="entry name" value="AglB_P1"/>
</dbReference>
<dbReference type="EC" id="2.4.99.21" evidence="6"/>
<gene>
    <name evidence="22" type="ORF">GHJHFCIO_00020</name>
</gene>
<evidence type="ECO:0000256" key="16">
    <source>
        <dbReference type="ARBA" id="ARBA00034066"/>
    </source>
</evidence>
<dbReference type="AlphaFoldDB" id="A0A7G9Z3N6"/>
<comment type="cofactor">
    <cofactor evidence="2">
        <name>Mg(2+)</name>
        <dbReference type="ChEBI" id="CHEBI:18420"/>
    </cofactor>
</comment>
<evidence type="ECO:0000256" key="4">
    <source>
        <dbReference type="ARBA" id="ARBA00004922"/>
    </source>
</evidence>
<evidence type="ECO:0000256" key="3">
    <source>
        <dbReference type="ARBA" id="ARBA00004651"/>
    </source>
</evidence>
<feature type="transmembrane region" description="Helical" evidence="18">
    <location>
        <begin position="91"/>
        <end position="110"/>
    </location>
</feature>
<dbReference type="Pfam" id="PF02516">
    <property type="entry name" value="STT3"/>
    <property type="match status" value="1"/>
</dbReference>
<feature type="transmembrane region" description="Helical" evidence="18">
    <location>
        <begin position="176"/>
        <end position="196"/>
    </location>
</feature>
<evidence type="ECO:0000256" key="8">
    <source>
        <dbReference type="ARBA" id="ARBA00022679"/>
    </source>
</evidence>
<evidence type="ECO:0000259" key="19">
    <source>
        <dbReference type="Pfam" id="PF02516"/>
    </source>
</evidence>
<feature type="domain" description="Oligosaccharyl transferase STT3 N-terminal" evidence="19">
    <location>
        <begin position="28"/>
        <end position="450"/>
    </location>
</feature>
<feature type="transmembrane region" description="Helical" evidence="18">
    <location>
        <begin position="147"/>
        <end position="164"/>
    </location>
</feature>
<evidence type="ECO:0000256" key="5">
    <source>
        <dbReference type="ARBA" id="ARBA00010810"/>
    </source>
</evidence>
<feature type="transmembrane region" description="Helical" evidence="18">
    <location>
        <begin position="512"/>
        <end position="530"/>
    </location>
</feature>
<dbReference type="GO" id="GO:0004576">
    <property type="term" value="F:oligosaccharyl transferase activity"/>
    <property type="evidence" value="ECO:0007669"/>
    <property type="project" value="InterPro"/>
</dbReference>
<protein>
    <recommendedName>
        <fullName evidence="6">dolichyl-phosphooligosaccharide-protein glycotransferase</fullName>
        <ecNumber evidence="6">2.4.99.21</ecNumber>
    </recommendedName>
    <alternativeName>
        <fullName evidence="15">Oligosaccharyl transferase</fullName>
    </alternativeName>
</protein>
<feature type="transmembrane region" description="Helical" evidence="18">
    <location>
        <begin position="327"/>
        <end position="348"/>
    </location>
</feature>
<feature type="transmembrane region" description="Helical" evidence="18">
    <location>
        <begin position="439"/>
        <end position="460"/>
    </location>
</feature>
<sequence length="865" mass="95761">MDKITINLKGLKKATIIYGVILVAIFCVSLYIRGVLPYASVFTDAFVKFGGNDPWYKMRVVENTLQNFPHRMYFDPFTYYPHGTHLGVGPLFDYLLAVIIWLIGLGNPFATLGQHGIEVIGAWYPAVLGALTVLPVYFIGKELWGRNAGILSAALIAILPGQFLSRSLLGFTDHHAMETLFSTISILFIILAIKTAKKNGITYQSILKKDWTSLKRPMLYSFLGGLFLGSYYLAWMGASLFIFVLIIYAVVQYVLDHVRGVSTDYLCIIAIPVFLISLLMIAPVPYIGSLTGIPFISLLLAIAVFLILSAISFLMNYKKINPYGYPIAILVLAVISIAILSALSLPIYSKIIGALHVFLPSESSLTIAEVHPMKVLGTSITRPGAWEWFTTTFFVAFAAFPWIGYNIAKKFRAEEILILVWSVVMLFACFGQNRFAAYYAVNVALLCGFVSWKIIEFVWIRGAGDVVEKAGGKIKGKTKGGAGVEKTKPKKAHNSEKSPEMEKVKRYLRPDLIITCLIIGVVVFLPPLLWPHSGSLASAKYGGGPANDWYESLSWMRNNTPDTGVDYYAHYDQPPINETTGGIEDYKYPESAYSVISWWDYGHWITRIARRIPVANPFGQQGIGGPYRGNDPGACVFFVTTNVSEANNVADALDVKYVVTDFMMADAFNAFYNKFGAMTVWFGDIGGYYTQVDTGEGPQIVPSTKYFSTIVARLHIFDGRGVALSEEFYLEPLRHYRLIHESPSNIIVMGGQPIKYVKVFEYVKGAKIKGTAPIGSLVEIATNVSTNRGRKFIYAERMMSNGTYEFTVPYSTEGPIGGGTNFDVFASPYAVSEGYVTNATVAWTEGKEVNVLEEAVMEGKTITVN</sequence>
<feature type="transmembrane region" description="Helical" evidence="18">
    <location>
        <begin position="416"/>
        <end position="433"/>
    </location>
</feature>
<comment type="similarity">
    <text evidence="5">Belongs to the STT3 family.</text>
</comment>
<keyword evidence="12 18" id="KW-1133">Transmembrane helix</keyword>
<evidence type="ECO:0000256" key="7">
    <source>
        <dbReference type="ARBA" id="ARBA00022676"/>
    </source>
</evidence>
<evidence type="ECO:0000256" key="9">
    <source>
        <dbReference type="ARBA" id="ARBA00022692"/>
    </source>
</evidence>
<evidence type="ECO:0000256" key="12">
    <source>
        <dbReference type="ARBA" id="ARBA00022989"/>
    </source>
</evidence>
<feature type="transmembrane region" description="Helical" evidence="18">
    <location>
        <begin position="265"/>
        <end position="287"/>
    </location>
</feature>
<evidence type="ECO:0000256" key="13">
    <source>
        <dbReference type="ARBA" id="ARBA00023136"/>
    </source>
</evidence>
<evidence type="ECO:0000256" key="17">
    <source>
        <dbReference type="SAM" id="MobiDB-lite"/>
    </source>
</evidence>
<name>A0A7G9Z3N6_9EURY</name>
<dbReference type="UniPathway" id="UPA00378"/>
<evidence type="ECO:0000259" key="21">
    <source>
        <dbReference type="Pfam" id="PF22627"/>
    </source>
</evidence>
<dbReference type="Gene3D" id="2.60.40.3390">
    <property type="match status" value="1"/>
</dbReference>
<dbReference type="PANTHER" id="PTHR13872">
    <property type="entry name" value="DOLICHYL-DIPHOSPHOOLIGOSACCHARIDE--PROTEIN GLYCOSYLTRANSFERASE SUBUNIT"/>
    <property type="match status" value="1"/>
</dbReference>
<keyword evidence="7" id="KW-0328">Glycosyltransferase</keyword>
<reference evidence="22" key="1">
    <citation type="submission" date="2020-06" db="EMBL/GenBank/DDBJ databases">
        <title>Unique genomic features of the anaerobic methanotrophic archaea.</title>
        <authorList>
            <person name="Chadwick G.L."/>
            <person name="Skennerton C.T."/>
            <person name="Laso-Perez R."/>
            <person name="Leu A.O."/>
            <person name="Speth D.R."/>
            <person name="Yu H."/>
            <person name="Morgan-Lang C."/>
            <person name="Hatzenpichler R."/>
            <person name="Goudeau D."/>
            <person name="Malmstrom R."/>
            <person name="Brazelton W.J."/>
            <person name="Woyke T."/>
            <person name="Hallam S.J."/>
            <person name="Tyson G.W."/>
            <person name="Wegener G."/>
            <person name="Boetius A."/>
            <person name="Orphan V."/>
        </authorList>
    </citation>
    <scope>NUCLEOTIDE SEQUENCE</scope>
</reference>
<dbReference type="GO" id="GO:0005886">
    <property type="term" value="C:plasma membrane"/>
    <property type="evidence" value="ECO:0007669"/>
    <property type="project" value="UniProtKB-SubCell"/>
</dbReference>
<feature type="transmembrane region" description="Helical" evidence="18">
    <location>
        <begin position="240"/>
        <end position="258"/>
    </location>
</feature>
<feature type="domain" description="Archaeal glycosylation protein B peripheral" evidence="20">
    <location>
        <begin position="765"/>
        <end position="862"/>
    </location>
</feature>
<dbReference type="NCBIfam" id="TIGR04154">
    <property type="entry name" value="archaeo_STT3"/>
    <property type="match status" value="1"/>
</dbReference>
<comment type="cofactor">
    <cofactor evidence="1">
        <name>Mn(2+)</name>
        <dbReference type="ChEBI" id="CHEBI:29035"/>
    </cofactor>
</comment>
<keyword evidence="10" id="KW-0479">Metal-binding</keyword>
<evidence type="ECO:0000259" key="20">
    <source>
        <dbReference type="Pfam" id="PF18079"/>
    </source>
</evidence>
<accession>A0A7G9Z3N6</accession>
<evidence type="ECO:0000256" key="6">
    <source>
        <dbReference type="ARBA" id="ARBA00012602"/>
    </source>
</evidence>